<evidence type="ECO:0000259" key="3">
    <source>
        <dbReference type="Pfam" id="PF12499"/>
    </source>
</evidence>
<feature type="domain" description="Pherophorin" evidence="3">
    <location>
        <begin position="409"/>
        <end position="553"/>
    </location>
</feature>
<proteinExistence type="predicted"/>
<dbReference type="EMBL" id="CM008966">
    <property type="protein sequence ID" value="PNW83670.1"/>
    <property type="molecule type" value="Genomic_DNA"/>
</dbReference>
<keyword evidence="5" id="KW-1185">Reference proteome</keyword>
<organism evidence="4 5">
    <name type="scientific">Chlamydomonas reinhardtii</name>
    <name type="common">Chlamydomonas smithii</name>
    <dbReference type="NCBI Taxonomy" id="3055"/>
    <lineage>
        <taxon>Eukaryota</taxon>
        <taxon>Viridiplantae</taxon>
        <taxon>Chlorophyta</taxon>
        <taxon>core chlorophytes</taxon>
        <taxon>Chlorophyceae</taxon>
        <taxon>CS clade</taxon>
        <taxon>Chlamydomonadales</taxon>
        <taxon>Chlamydomonadaceae</taxon>
        <taxon>Chlamydomonas</taxon>
    </lineage>
</organism>
<dbReference type="PRINTS" id="PR01217">
    <property type="entry name" value="PRICHEXTENSN"/>
</dbReference>
<feature type="compositionally biased region" description="Pro residues" evidence="2">
    <location>
        <begin position="191"/>
        <end position="274"/>
    </location>
</feature>
<dbReference type="InParanoid" id="A0A2K3DT03"/>
<dbReference type="GeneID" id="5723278"/>
<evidence type="ECO:0000313" key="5">
    <source>
        <dbReference type="Proteomes" id="UP000006906"/>
    </source>
</evidence>
<dbReference type="PANTHER" id="PTHR13037">
    <property type="entry name" value="FORMIN"/>
    <property type="match status" value="1"/>
</dbReference>
<dbReference type="OrthoDB" id="535078at2759"/>
<dbReference type="AlphaFoldDB" id="A0A2K3DT03"/>
<dbReference type="KEGG" id="cre:CHLRE_05g238650v5"/>
<evidence type="ECO:0000256" key="2">
    <source>
        <dbReference type="SAM" id="MobiDB-lite"/>
    </source>
</evidence>
<accession>A0A2K3DT03</accession>
<dbReference type="PaxDb" id="3055-EDO99870"/>
<keyword evidence="1" id="KW-0945">Host-virus interaction</keyword>
<dbReference type="Proteomes" id="UP000006906">
    <property type="component" value="Chromosome 5"/>
</dbReference>
<evidence type="ECO:0000313" key="4">
    <source>
        <dbReference type="EMBL" id="PNW83670.1"/>
    </source>
</evidence>
<feature type="region of interest" description="Disordered" evidence="2">
    <location>
        <begin position="188"/>
        <end position="274"/>
    </location>
</feature>
<dbReference type="Gramene" id="PNW83670">
    <property type="protein sequence ID" value="PNW83670"/>
    <property type="gene ID" value="CHLRE_05g238650v5"/>
</dbReference>
<dbReference type="PANTHER" id="PTHR13037:SF24">
    <property type="entry name" value="POLYCOMB PROTEIN PCL-RELATED"/>
    <property type="match status" value="1"/>
</dbReference>
<gene>
    <name evidence="4" type="ORF">CHLRE_05g238650v5</name>
</gene>
<evidence type="ECO:0000256" key="1">
    <source>
        <dbReference type="ARBA" id="ARBA00022581"/>
    </source>
</evidence>
<dbReference type="InterPro" id="IPR024616">
    <property type="entry name" value="Pherophorin"/>
</dbReference>
<name>A0A2K3DT03_CHLRE</name>
<feature type="domain" description="Pherophorin" evidence="3">
    <location>
        <begin position="39"/>
        <end position="185"/>
    </location>
</feature>
<sequence>MSISAGHRRPWTIIAFNMRHTAVAVALLAFVAAATALDFPYAGCARALSKSKYSVKPVTTFPGTNTICWTVQYSDPQCANPSEPCCSADLHKLQLDVKQSCASGFRATATVNGQGTPSPTIYRPPNGGSDQYVLSIPGLGLDGASANGATICLTLTGGSCMTLASLTPSPVWSVALWDTAHQCCPVTRGASPPPPPPPSPPPPPPPSPPPPSPPPPSPPPPPPPSPPPPPPPSPPPPSPPPPSPPPPSPPPPSPPPPPPPSPPPPSPPPPSPPPPCKVCATWEAIAGPNVLVDDLNYFGDAYNCAVGKDVISELFAPYMEDGTIIAGTDSITCNGNKITACATMYSKERGAKMANELESMGNGLVTSVFGFTGDCPLALAGYSTGVTSTDQDCGIFKAGPACAPPTTPFPFCVCNKQQGSTPFYLDNAVEVDDVNNEYCLSVYTAAAGPGKCASATIMKKAEFYFDYNMRWKLTGITIRYNNGRTATRSQSWGPVGDNTLKVSDLNWKTGDVASLKPKICFKFKSGTTLADFSMDPDGYVWGSLFNPDQSCCPTFPAE</sequence>
<dbReference type="ExpressionAtlas" id="A0A2K3DT03">
    <property type="expression patterns" value="baseline"/>
</dbReference>
<reference evidence="4 5" key="1">
    <citation type="journal article" date="2007" name="Science">
        <title>The Chlamydomonas genome reveals the evolution of key animal and plant functions.</title>
        <authorList>
            <person name="Merchant S.S."/>
            <person name="Prochnik S.E."/>
            <person name="Vallon O."/>
            <person name="Harris E.H."/>
            <person name="Karpowicz S.J."/>
            <person name="Witman G.B."/>
            <person name="Terry A."/>
            <person name="Salamov A."/>
            <person name="Fritz-Laylin L.K."/>
            <person name="Marechal-Drouard L."/>
            <person name="Marshall W.F."/>
            <person name="Qu L.H."/>
            <person name="Nelson D.R."/>
            <person name="Sanderfoot A.A."/>
            <person name="Spalding M.H."/>
            <person name="Kapitonov V.V."/>
            <person name="Ren Q."/>
            <person name="Ferris P."/>
            <person name="Lindquist E."/>
            <person name="Shapiro H."/>
            <person name="Lucas S.M."/>
            <person name="Grimwood J."/>
            <person name="Schmutz J."/>
            <person name="Cardol P."/>
            <person name="Cerutti H."/>
            <person name="Chanfreau G."/>
            <person name="Chen C.L."/>
            <person name="Cognat V."/>
            <person name="Croft M.T."/>
            <person name="Dent R."/>
            <person name="Dutcher S."/>
            <person name="Fernandez E."/>
            <person name="Fukuzawa H."/>
            <person name="Gonzalez-Ballester D."/>
            <person name="Gonzalez-Halphen D."/>
            <person name="Hallmann A."/>
            <person name="Hanikenne M."/>
            <person name="Hippler M."/>
            <person name="Inwood W."/>
            <person name="Jabbari K."/>
            <person name="Kalanon M."/>
            <person name="Kuras R."/>
            <person name="Lefebvre P.A."/>
            <person name="Lemaire S.D."/>
            <person name="Lobanov A.V."/>
            <person name="Lohr M."/>
            <person name="Manuell A."/>
            <person name="Meier I."/>
            <person name="Mets L."/>
            <person name="Mittag M."/>
            <person name="Mittelmeier T."/>
            <person name="Moroney J.V."/>
            <person name="Moseley J."/>
            <person name="Napoli C."/>
            <person name="Nedelcu A.M."/>
            <person name="Niyogi K."/>
            <person name="Novoselov S.V."/>
            <person name="Paulsen I.T."/>
            <person name="Pazour G."/>
            <person name="Purton S."/>
            <person name="Ral J.P."/>
            <person name="Riano-Pachon D.M."/>
            <person name="Riekhof W."/>
            <person name="Rymarquis L."/>
            <person name="Schroda M."/>
            <person name="Stern D."/>
            <person name="Umen J."/>
            <person name="Willows R."/>
            <person name="Wilson N."/>
            <person name="Zimmer S.L."/>
            <person name="Allmer J."/>
            <person name="Balk J."/>
            <person name="Bisova K."/>
            <person name="Chen C.J."/>
            <person name="Elias M."/>
            <person name="Gendler K."/>
            <person name="Hauser C."/>
            <person name="Lamb M.R."/>
            <person name="Ledford H."/>
            <person name="Long J.C."/>
            <person name="Minagawa J."/>
            <person name="Page M.D."/>
            <person name="Pan J."/>
            <person name="Pootakham W."/>
            <person name="Roje S."/>
            <person name="Rose A."/>
            <person name="Stahlberg E."/>
            <person name="Terauchi A.M."/>
            <person name="Yang P."/>
            <person name="Ball S."/>
            <person name="Bowler C."/>
            <person name="Dieckmann C.L."/>
            <person name="Gladyshev V.N."/>
            <person name="Green P."/>
            <person name="Jorgensen R."/>
            <person name="Mayfield S."/>
            <person name="Mueller-Roeber B."/>
            <person name="Rajamani S."/>
            <person name="Sayre R.T."/>
            <person name="Brokstein P."/>
            <person name="Dubchak I."/>
            <person name="Goodstein D."/>
            <person name="Hornick L."/>
            <person name="Huang Y.W."/>
            <person name="Jhaveri J."/>
            <person name="Luo Y."/>
            <person name="Martinez D."/>
            <person name="Ngau W.C."/>
            <person name="Otillar B."/>
            <person name="Poliakov A."/>
            <person name="Porter A."/>
            <person name="Szajkowski L."/>
            <person name="Werner G."/>
            <person name="Zhou K."/>
            <person name="Grigoriev I.V."/>
            <person name="Rokhsar D.S."/>
            <person name="Grossman A.R."/>
        </authorList>
    </citation>
    <scope>NUCLEOTIDE SEQUENCE [LARGE SCALE GENOMIC DNA]</scope>
    <source>
        <strain evidence="5">CC-503</strain>
    </source>
</reference>
<dbReference type="Pfam" id="PF12499">
    <property type="entry name" value="DUF3707"/>
    <property type="match status" value="2"/>
</dbReference>
<dbReference type="RefSeq" id="XP_042924887.1">
    <property type="nucleotide sequence ID" value="XM_043062323.1"/>
</dbReference>
<protein>
    <recommendedName>
        <fullName evidence="3">Pherophorin domain-containing protein</fullName>
    </recommendedName>
</protein>